<organism evidence="1 2">
    <name type="scientific">Corynebacterium pseudopelargi</name>
    <dbReference type="NCBI Taxonomy" id="2080757"/>
    <lineage>
        <taxon>Bacteria</taxon>
        <taxon>Bacillati</taxon>
        <taxon>Actinomycetota</taxon>
        <taxon>Actinomycetes</taxon>
        <taxon>Mycobacteriales</taxon>
        <taxon>Corynebacteriaceae</taxon>
        <taxon>Corynebacterium</taxon>
    </lineage>
</organism>
<dbReference type="InterPro" id="IPR003772">
    <property type="entry name" value="YceD"/>
</dbReference>
<keyword evidence="2" id="KW-1185">Reference proteome</keyword>
<protein>
    <recommendedName>
        <fullName evidence="3">Large ribosomal RNA subunit accumulation protein YceD</fullName>
    </recommendedName>
</protein>
<accession>A0A3G6IYC8</accession>
<evidence type="ECO:0008006" key="3">
    <source>
        <dbReference type="Google" id="ProtNLM"/>
    </source>
</evidence>
<name>A0A3G6IYC8_9CORY</name>
<dbReference type="Proteomes" id="UP000271426">
    <property type="component" value="Chromosome"/>
</dbReference>
<dbReference type="AlphaFoldDB" id="A0A3G6IYC8"/>
<dbReference type="RefSeq" id="WP_123959963.1">
    <property type="nucleotide sequence ID" value="NZ_CP033898.1"/>
</dbReference>
<dbReference type="OrthoDB" id="9790372at2"/>
<reference evidence="1 2" key="1">
    <citation type="submission" date="2018-11" db="EMBL/GenBank/DDBJ databases">
        <authorList>
            <person name="Kleinhagauer T."/>
            <person name="Glaeser S.P."/>
            <person name="Spergser J."/>
            <person name="Ruckert C."/>
            <person name="Kaempfer P."/>
            <person name="Busse H.-J."/>
        </authorList>
    </citation>
    <scope>NUCLEOTIDE SEQUENCE [LARGE SCALE GENOMIC DNA]</scope>
    <source>
        <strain evidence="1 2">812CH</strain>
    </source>
</reference>
<dbReference type="KEGG" id="cpso:CPPEL_04285"/>
<sequence length="168" mass="18553">MNNESSPYVFDVGNALRSGITEVLLNEGPTPVRVGPEMIAVPEGKQVRVEARINPLGDAVMVDATLDAELEGQCVRCLADLRPHLHLDVQEVFGVDEDFIQGDDPEDDEVPPLIERDTVDLQQLFLDEAGLNLPFSPVCEGECEGDVPEPDTEEEVRDIRWAGLEKFL</sequence>
<evidence type="ECO:0000313" key="2">
    <source>
        <dbReference type="Proteomes" id="UP000271426"/>
    </source>
</evidence>
<dbReference type="Pfam" id="PF02620">
    <property type="entry name" value="YceD"/>
    <property type="match status" value="1"/>
</dbReference>
<dbReference type="EMBL" id="CP033898">
    <property type="protein sequence ID" value="AZA08984.1"/>
    <property type="molecule type" value="Genomic_DNA"/>
</dbReference>
<proteinExistence type="predicted"/>
<evidence type="ECO:0000313" key="1">
    <source>
        <dbReference type="EMBL" id="AZA08984.1"/>
    </source>
</evidence>
<gene>
    <name evidence="1" type="ORF">CPPEL_04285</name>
</gene>